<dbReference type="PROSITE" id="PS00642">
    <property type="entry name" value="COMPLEX1_75K_2"/>
    <property type="match status" value="1"/>
</dbReference>
<comment type="cofactor">
    <cofactor evidence="1 13">
        <name>[4Fe-4S] cluster</name>
        <dbReference type="ChEBI" id="CHEBI:49883"/>
    </cofactor>
</comment>
<reference evidence="16 17" key="1">
    <citation type="journal article" date="2014" name="PLoS ONE">
        <title>Genome Information of Methylobacterium oryzae, a Plant-Probiotic Methylotroph in the Phyllosphere.</title>
        <authorList>
            <person name="Kwak M.J."/>
            <person name="Jeong H."/>
            <person name="Madhaiyan M."/>
            <person name="Lee Y."/>
            <person name="Sa T.M."/>
            <person name="Oh T.K."/>
            <person name="Kim J.F."/>
        </authorList>
    </citation>
    <scope>NUCLEOTIDE SEQUENCE [LARGE SCALE GENOMIC DNA]</scope>
    <source>
        <strain evidence="16 17">CBMB20</strain>
    </source>
</reference>
<evidence type="ECO:0000256" key="4">
    <source>
        <dbReference type="ARBA" id="ARBA00022485"/>
    </source>
</evidence>
<dbReference type="Pfam" id="PF09326">
    <property type="entry name" value="NADH_dhqG_C"/>
    <property type="match status" value="1"/>
</dbReference>
<dbReference type="eggNOG" id="COG1034">
    <property type="taxonomic scope" value="Bacteria"/>
</dbReference>
<dbReference type="InterPro" id="IPR036010">
    <property type="entry name" value="2Fe-2S_ferredoxin-like_sf"/>
</dbReference>
<comment type="similarity">
    <text evidence="3 13">Belongs to the complex I 75 kDa subunit family.</text>
</comment>
<dbReference type="InterPro" id="IPR010228">
    <property type="entry name" value="NADH_UbQ_OxRdtase_Gsu"/>
</dbReference>
<dbReference type="InterPro" id="IPR054351">
    <property type="entry name" value="NADH_UbQ_OxRdtase_ferredoxin"/>
</dbReference>
<dbReference type="AlphaFoldDB" id="A0A089NS19"/>
<dbReference type="InterPro" id="IPR006963">
    <property type="entry name" value="Mopterin_OxRdtase_4Fe-4S_dom"/>
</dbReference>
<dbReference type="InterPro" id="IPR006656">
    <property type="entry name" value="Mopterin_OxRdtase"/>
</dbReference>
<keyword evidence="5 13" id="KW-0001">2Fe-2S</keyword>
<dbReference type="Pfam" id="PF22117">
    <property type="entry name" value="Fer4_Nqo3"/>
    <property type="match status" value="1"/>
</dbReference>
<evidence type="ECO:0000313" key="17">
    <source>
        <dbReference type="Proteomes" id="UP000029492"/>
    </source>
</evidence>
<comment type="function">
    <text evidence="13">NDH-1 shuttles electrons from NADH, via FMN and iron-sulfur (Fe-S) centers, to quinones in the respiratory chain. Couples the redox reaction to proton translocation (for every two electrons transferred, four hydrogen ions are translocated across the cytoplasmic membrane), and thus conserves the redox energy in a proton gradient.</text>
</comment>
<dbReference type="GO" id="GO:0016020">
    <property type="term" value="C:membrane"/>
    <property type="evidence" value="ECO:0007669"/>
    <property type="project" value="UniProtKB-SubCell"/>
</dbReference>
<comment type="subcellular location">
    <subcellularLocation>
        <location evidence="2">Membrane</location>
    </subcellularLocation>
</comment>
<dbReference type="PROSITE" id="PS00643">
    <property type="entry name" value="COMPLEX1_75K_3"/>
    <property type="match status" value="1"/>
</dbReference>
<feature type="domain" description="4Fe-4S Mo/W bis-MGD-type" evidence="14">
    <location>
        <begin position="223"/>
        <end position="279"/>
    </location>
</feature>
<dbReference type="SMART" id="SM00929">
    <property type="entry name" value="NADH-G_4Fe-4S_3"/>
    <property type="match status" value="1"/>
</dbReference>
<evidence type="ECO:0000259" key="14">
    <source>
        <dbReference type="PROSITE" id="PS51669"/>
    </source>
</evidence>
<keyword evidence="16" id="KW-0560">Oxidoreductase</keyword>
<dbReference type="GO" id="GO:0051539">
    <property type="term" value="F:4 iron, 4 sulfur cluster binding"/>
    <property type="evidence" value="ECO:0007669"/>
    <property type="project" value="UniProtKB-KW"/>
</dbReference>
<evidence type="ECO:0000256" key="1">
    <source>
        <dbReference type="ARBA" id="ARBA00001966"/>
    </source>
</evidence>
<dbReference type="PANTHER" id="PTHR43105:SF13">
    <property type="entry name" value="NADH-UBIQUINONE OXIDOREDUCTASE 75 KDA SUBUNIT, MITOCHONDRIAL"/>
    <property type="match status" value="1"/>
</dbReference>
<dbReference type="GO" id="GO:0008137">
    <property type="term" value="F:NADH dehydrogenase (ubiquinone) activity"/>
    <property type="evidence" value="ECO:0007669"/>
    <property type="project" value="UniProtKB-UniRule"/>
</dbReference>
<dbReference type="FunFam" id="3.30.70.20:FF:000002">
    <property type="entry name" value="NADH-ubiquinone oxidoreductase 75 kDa subunit"/>
    <property type="match status" value="1"/>
</dbReference>
<protein>
    <recommendedName>
        <fullName evidence="13">NADH-quinone oxidoreductase</fullName>
        <ecNumber evidence="13">7.1.1.-</ecNumber>
    </recommendedName>
</protein>
<keyword evidence="9 13" id="KW-0411">Iron-sulfur</keyword>
<dbReference type="HOGENOM" id="CLU_000422_11_6_5"/>
<dbReference type="PANTHER" id="PTHR43105">
    <property type="entry name" value="RESPIRATORY NITRATE REDUCTASE"/>
    <property type="match status" value="1"/>
</dbReference>
<evidence type="ECO:0000256" key="5">
    <source>
        <dbReference type="ARBA" id="ARBA00022714"/>
    </source>
</evidence>
<dbReference type="RefSeq" id="WP_043757255.1">
    <property type="nucleotide sequence ID" value="NZ_CP003811.1"/>
</dbReference>
<evidence type="ECO:0000256" key="12">
    <source>
        <dbReference type="ARBA" id="ARBA00047712"/>
    </source>
</evidence>
<dbReference type="PROSITE" id="PS51839">
    <property type="entry name" value="4FE4S_HC3"/>
    <property type="match status" value="1"/>
</dbReference>
<keyword evidence="4 13" id="KW-0004">4Fe-4S</keyword>
<dbReference type="InterPro" id="IPR019574">
    <property type="entry name" value="NADH_UbQ_OxRdtase_Gsu_4Fe4S-bd"/>
</dbReference>
<organism evidence="16 17">
    <name type="scientific">Methylobacterium oryzae CBMB20</name>
    <dbReference type="NCBI Taxonomy" id="693986"/>
    <lineage>
        <taxon>Bacteria</taxon>
        <taxon>Pseudomonadati</taxon>
        <taxon>Pseudomonadota</taxon>
        <taxon>Alphaproteobacteria</taxon>
        <taxon>Hyphomicrobiales</taxon>
        <taxon>Methylobacteriaceae</taxon>
        <taxon>Methylobacterium</taxon>
    </lineage>
</organism>
<keyword evidence="11" id="KW-0472">Membrane</keyword>
<keyword evidence="13" id="KW-0874">Quinone</keyword>
<dbReference type="Proteomes" id="UP000029492">
    <property type="component" value="Chromosome"/>
</dbReference>
<evidence type="ECO:0000256" key="3">
    <source>
        <dbReference type="ARBA" id="ARBA00005404"/>
    </source>
</evidence>
<keyword evidence="10 13" id="KW-0520">NAD</keyword>
<evidence type="ECO:0000259" key="15">
    <source>
        <dbReference type="PROSITE" id="PS51839"/>
    </source>
</evidence>
<dbReference type="InterPro" id="IPR001041">
    <property type="entry name" value="2Fe-2S_ferredoxin-type"/>
</dbReference>
<comment type="cofactor">
    <cofactor evidence="13">
        <name>[2Fe-2S] cluster</name>
        <dbReference type="ChEBI" id="CHEBI:190135"/>
    </cofactor>
    <text evidence="13">Binds 1 [2Fe-2S] cluster per subunit.</text>
</comment>
<name>A0A089NS19_9HYPH</name>
<dbReference type="FunFam" id="3.30.200.210:FF:000002">
    <property type="entry name" value="NADH-ubiquinone oxidoreductase 75 kDa subunit"/>
    <property type="match status" value="1"/>
</dbReference>
<dbReference type="SUPFAM" id="SSF54292">
    <property type="entry name" value="2Fe-2S ferredoxin-like"/>
    <property type="match status" value="1"/>
</dbReference>
<dbReference type="Gene3D" id="3.40.50.740">
    <property type="match status" value="1"/>
</dbReference>
<dbReference type="SUPFAM" id="SSF54862">
    <property type="entry name" value="4Fe-4S ferredoxins"/>
    <property type="match status" value="1"/>
</dbReference>
<evidence type="ECO:0000256" key="9">
    <source>
        <dbReference type="ARBA" id="ARBA00023014"/>
    </source>
</evidence>
<dbReference type="InterPro" id="IPR015405">
    <property type="entry name" value="NDUFS1-like_C"/>
</dbReference>
<evidence type="ECO:0000256" key="6">
    <source>
        <dbReference type="ARBA" id="ARBA00022723"/>
    </source>
</evidence>
<dbReference type="KEGG" id="mor:MOC_2442"/>
<dbReference type="CDD" id="cd02773">
    <property type="entry name" value="MopB_Res-Cmplx1_Nad11"/>
    <property type="match status" value="1"/>
</dbReference>
<sequence>MTKILVDGTEVDVPADYTLLQACEAAGAEIPRFCFHERLSIAGNCRMCLVELKGAPKPVASCAYAVKDCRPGPNGEPPEVLTRSQGTKKAREGVMEFLLINHPLDCPICDQGGHCDLQDQAMAYGVDSTRYTENKRAVEEKHIGPLVRTAMNRCIHCTRCVRFLAEVAGVPDLGAIGRGEDMEITSYLEQSMASELQGNVADLCPVGALVHRPQSYNVRPWELNKTESVDVMDAVGSAIRIDTRGREVMQIEPRISEEINEEWISDKTRYHIDGLRMQRLDRPYLRENGRLRPASWGEAFQAIAAKVKGADPKRIGAVVGDLAGVEEMFALRELIKSLGTPNLDCRQTDAGLDPALGRASYIFNPTIPGIEAADAILIVGANPRTEASLLNVRIRKRWRMAPLAVGVIGEPVDLTYPSHYIGASPDSLAALARGEHSFLDVLKEAKAPLVLVGAHAEPGVLAAAASLAKSIGAISAEWNGFGVLHTAAARVGALDLGFVPGEGGLTFAQMLEPGALDVLFNLGADERDVAPGAFVIYQGSHGDRGASRADVILPGAAYSEKSATWVNTEGRVQMGNRAAFPPGDAREDWAILRALSDVLGKRLPFDSLTALRQALYAAHPHFAAIGAVEPGDVVEAAEKLIRLGSATGGPAFASPVTDFYLTNPIARASRILAECSRLARERAAEAQPLAAAE</sequence>
<dbReference type="GO" id="GO:0046872">
    <property type="term" value="F:metal ion binding"/>
    <property type="evidence" value="ECO:0007669"/>
    <property type="project" value="UniProtKB-UniRule"/>
</dbReference>
<dbReference type="GO" id="GO:0016651">
    <property type="term" value="F:oxidoreductase activity, acting on NAD(P)H"/>
    <property type="evidence" value="ECO:0007669"/>
    <property type="project" value="InterPro"/>
</dbReference>
<dbReference type="Gene3D" id="3.10.20.740">
    <property type="match status" value="1"/>
</dbReference>
<dbReference type="SUPFAM" id="SSF53706">
    <property type="entry name" value="Formate dehydrogenase/DMSO reductase, domains 1-3"/>
    <property type="match status" value="1"/>
</dbReference>
<dbReference type="InterPro" id="IPR050123">
    <property type="entry name" value="Prok_molybdopt-oxidoreductase"/>
</dbReference>
<keyword evidence="7 13" id="KW-1278">Translocase</keyword>
<accession>A0A089NS19</accession>
<dbReference type="GO" id="GO:0048038">
    <property type="term" value="F:quinone binding"/>
    <property type="evidence" value="ECO:0007669"/>
    <property type="project" value="UniProtKB-UniRule"/>
</dbReference>
<dbReference type="EMBL" id="CP003811">
    <property type="protein sequence ID" value="AIQ90197.1"/>
    <property type="molecule type" value="Genomic_DNA"/>
</dbReference>
<dbReference type="Pfam" id="PF00384">
    <property type="entry name" value="Molybdopterin"/>
    <property type="match status" value="1"/>
</dbReference>
<dbReference type="Pfam" id="PF13510">
    <property type="entry name" value="Fer2_4"/>
    <property type="match status" value="1"/>
</dbReference>
<keyword evidence="8 13" id="KW-0408">Iron</keyword>
<evidence type="ECO:0000256" key="7">
    <source>
        <dbReference type="ARBA" id="ARBA00022967"/>
    </source>
</evidence>
<dbReference type="GO" id="GO:0051537">
    <property type="term" value="F:2 iron, 2 sulfur cluster binding"/>
    <property type="evidence" value="ECO:0007669"/>
    <property type="project" value="UniProtKB-UniRule"/>
</dbReference>
<keyword evidence="6 13" id="KW-0479">Metal-binding</keyword>
<dbReference type="FunFam" id="3.10.20.740:FF:000004">
    <property type="entry name" value="NADH-quinone oxidoreductase"/>
    <property type="match status" value="1"/>
</dbReference>
<evidence type="ECO:0000256" key="2">
    <source>
        <dbReference type="ARBA" id="ARBA00004370"/>
    </source>
</evidence>
<dbReference type="Pfam" id="PF10588">
    <property type="entry name" value="NADH-G_4Fe-4S_3"/>
    <property type="match status" value="1"/>
</dbReference>
<evidence type="ECO:0000256" key="11">
    <source>
        <dbReference type="ARBA" id="ARBA00023136"/>
    </source>
</evidence>
<dbReference type="NCBIfam" id="TIGR01973">
    <property type="entry name" value="NuoG"/>
    <property type="match status" value="1"/>
</dbReference>
<evidence type="ECO:0000313" key="16">
    <source>
        <dbReference type="EMBL" id="AIQ90197.1"/>
    </source>
</evidence>
<dbReference type="Gene3D" id="3.30.200.210">
    <property type="match status" value="1"/>
</dbReference>
<dbReference type="PROSITE" id="PS51669">
    <property type="entry name" value="4FE4S_MOW_BIS_MGD"/>
    <property type="match status" value="1"/>
</dbReference>
<dbReference type="GO" id="GO:0042773">
    <property type="term" value="P:ATP synthesis coupled electron transport"/>
    <property type="evidence" value="ECO:0007669"/>
    <property type="project" value="InterPro"/>
</dbReference>
<evidence type="ECO:0000256" key="13">
    <source>
        <dbReference type="RuleBase" id="RU003525"/>
    </source>
</evidence>
<gene>
    <name evidence="16" type="primary">nuoG</name>
    <name evidence="16" type="ORF">MOC_2442</name>
</gene>
<keyword evidence="17" id="KW-1185">Reference proteome</keyword>
<dbReference type="InterPro" id="IPR000283">
    <property type="entry name" value="NADH_UbQ_OxRdtase_75kDa_su_CS"/>
</dbReference>
<dbReference type="STRING" id="693986.MOC_2442"/>
<dbReference type="EC" id="7.1.1.-" evidence="13"/>
<comment type="catalytic activity">
    <reaction evidence="12 13">
        <text>a quinone + NADH + 5 H(+)(in) = a quinol + NAD(+) + 4 H(+)(out)</text>
        <dbReference type="Rhea" id="RHEA:57888"/>
        <dbReference type="ChEBI" id="CHEBI:15378"/>
        <dbReference type="ChEBI" id="CHEBI:24646"/>
        <dbReference type="ChEBI" id="CHEBI:57540"/>
        <dbReference type="ChEBI" id="CHEBI:57945"/>
        <dbReference type="ChEBI" id="CHEBI:132124"/>
    </reaction>
</comment>
<dbReference type="CDD" id="cd00207">
    <property type="entry name" value="fer2"/>
    <property type="match status" value="1"/>
</dbReference>
<proteinExistence type="inferred from homology"/>
<evidence type="ECO:0000256" key="10">
    <source>
        <dbReference type="ARBA" id="ARBA00023027"/>
    </source>
</evidence>
<dbReference type="Pfam" id="PF22151">
    <property type="entry name" value="Fer4_NDSU1"/>
    <property type="match status" value="1"/>
</dbReference>
<feature type="domain" description="4Fe-4S His(Cys)3-ligated-type" evidence="15">
    <location>
        <begin position="86"/>
        <end position="125"/>
    </location>
</feature>
<evidence type="ECO:0000256" key="8">
    <source>
        <dbReference type="ARBA" id="ARBA00023004"/>
    </source>
</evidence>